<dbReference type="Proteomes" id="UP000199771">
    <property type="component" value="Unassembled WGS sequence"/>
</dbReference>
<dbReference type="GO" id="GO:0016790">
    <property type="term" value="F:thiolester hydrolase activity"/>
    <property type="evidence" value="ECO:0007669"/>
    <property type="project" value="UniProtKB-ARBA"/>
</dbReference>
<name>A0A1I2HWD5_9GAMM</name>
<dbReference type="SUPFAM" id="SSF54637">
    <property type="entry name" value="Thioesterase/thiol ester dehydrase-isomerase"/>
    <property type="match status" value="1"/>
</dbReference>
<reference evidence="2 3" key="1">
    <citation type="submission" date="2016-10" db="EMBL/GenBank/DDBJ databases">
        <authorList>
            <person name="de Groot N.N."/>
        </authorList>
    </citation>
    <scope>NUCLEOTIDE SEQUENCE [LARGE SCALE GENOMIC DNA]</scope>
    <source>
        <strain evidence="2 3">DSM 23609</strain>
    </source>
</reference>
<evidence type="ECO:0000313" key="2">
    <source>
        <dbReference type="EMBL" id="SFF33763.1"/>
    </source>
</evidence>
<dbReference type="EMBL" id="FOOC01000002">
    <property type="protein sequence ID" value="SFF33763.1"/>
    <property type="molecule type" value="Genomic_DNA"/>
</dbReference>
<dbReference type="CDD" id="cd03443">
    <property type="entry name" value="PaaI_thioesterase"/>
    <property type="match status" value="1"/>
</dbReference>
<accession>A0A1I2HWD5</accession>
<dbReference type="InterPro" id="IPR029069">
    <property type="entry name" value="HotDog_dom_sf"/>
</dbReference>
<dbReference type="Gene3D" id="3.10.129.10">
    <property type="entry name" value="Hotdog Thioesterase"/>
    <property type="match status" value="1"/>
</dbReference>
<dbReference type="InterPro" id="IPR006683">
    <property type="entry name" value="Thioestr_dom"/>
</dbReference>
<dbReference type="STRING" id="1076937.SAMN04488120_102265"/>
<gene>
    <name evidence="2" type="ORF">SAMN04488120_102265</name>
</gene>
<proteinExistence type="predicted"/>
<keyword evidence="3" id="KW-1185">Reference proteome</keyword>
<sequence>MSEAPLAEILRQARESGCYEALLARMPYARFLGVRIERHGDILRSHLPYRPVLIGNPALPALHGGVTAAFMENAAMLHLLLQPGQDRIPKIIDFAIDYLLPGRPQDCYAECRVARAGLRIAQTQIRCWQGDPDRPIAIARAHFLLASP</sequence>
<evidence type="ECO:0000313" key="3">
    <source>
        <dbReference type="Proteomes" id="UP000199771"/>
    </source>
</evidence>
<dbReference type="PANTHER" id="PTHR43240">
    <property type="entry name" value="1,4-DIHYDROXY-2-NAPHTHOYL-COA THIOESTERASE 1"/>
    <property type="match status" value="1"/>
</dbReference>
<dbReference type="PANTHER" id="PTHR43240:SF3">
    <property type="entry name" value="THIOESTERASE DOMAIN-CONTAINING PROTEIN"/>
    <property type="match status" value="1"/>
</dbReference>
<protein>
    <submittedName>
        <fullName evidence="2">Uncharacterized domain 1-containing protein</fullName>
    </submittedName>
</protein>
<dbReference type="OrthoDB" id="9813158at2"/>
<dbReference type="Pfam" id="PF03061">
    <property type="entry name" value="4HBT"/>
    <property type="match status" value="1"/>
</dbReference>
<feature type="domain" description="Thioesterase" evidence="1">
    <location>
        <begin position="62"/>
        <end position="133"/>
    </location>
</feature>
<organism evidence="2 3">
    <name type="scientific">Fontimonas thermophila</name>
    <dbReference type="NCBI Taxonomy" id="1076937"/>
    <lineage>
        <taxon>Bacteria</taxon>
        <taxon>Pseudomonadati</taxon>
        <taxon>Pseudomonadota</taxon>
        <taxon>Gammaproteobacteria</taxon>
        <taxon>Nevskiales</taxon>
        <taxon>Nevskiaceae</taxon>
        <taxon>Fontimonas</taxon>
    </lineage>
</organism>
<dbReference type="RefSeq" id="WP_091531583.1">
    <property type="nucleotide sequence ID" value="NZ_FOOC01000002.1"/>
</dbReference>
<dbReference type="AlphaFoldDB" id="A0A1I2HWD5"/>
<evidence type="ECO:0000259" key="1">
    <source>
        <dbReference type="Pfam" id="PF03061"/>
    </source>
</evidence>